<feature type="transmembrane region" description="Helical" evidence="11">
    <location>
        <begin position="172"/>
        <end position="194"/>
    </location>
</feature>
<gene>
    <name evidence="13" type="ORF">GCM10009744_33740</name>
</gene>
<evidence type="ECO:0000256" key="11">
    <source>
        <dbReference type="SAM" id="Phobius"/>
    </source>
</evidence>
<proteinExistence type="predicted"/>
<dbReference type="SUPFAM" id="SSF47384">
    <property type="entry name" value="Homodimeric domain of signal transducing histidine kinase"/>
    <property type="match status" value="1"/>
</dbReference>
<keyword evidence="9" id="KW-0902">Two-component regulatory system</keyword>
<dbReference type="SUPFAM" id="SSF55874">
    <property type="entry name" value="ATPase domain of HSP90 chaperone/DNA topoisomerase II/histidine kinase"/>
    <property type="match status" value="1"/>
</dbReference>
<dbReference type="InterPro" id="IPR050428">
    <property type="entry name" value="TCS_sensor_his_kinase"/>
</dbReference>
<evidence type="ECO:0000256" key="10">
    <source>
        <dbReference type="ARBA" id="ARBA00023136"/>
    </source>
</evidence>
<reference evidence="13 14" key="1">
    <citation type="journal article" date="2019" name="Int. J. Syst. Evol. Microbiol.">
        <title>The Global Catalogue of Microorganisms (GCM) 10K type strain sequencing project: providing services to taxonomists for standard genome sequencing and annotation.</title>
        <authorList>
            <consortium name="The Broad Institute Genomics Platform"/>
            <consortium name="The Broad Institute Genome Sequencing Center for Infectious Disease"/>
            <person name="Wu L."/>
            <person name="Ma J."/>
        </authorList>
    </citation>
    <scope>NUCLEOTIDE SEQUENCE [LARGE SCALE GENOMIC DNA]</scope>
    <source>
        <strain evidence="13 14">JCM 14306</strain>
    </source>
</reference>
<comment type="caution">
    <text evidence="13">The sequence shown here is derived from an EMBL/GenBank/DDBJ whole genome shotgun (WGS) entry which is preliminary data.</text>
</comment>
<evidence type="ECO:0000256" key="7">
    <source>
        <dbReference type="ARBA" id="ARBA00022777"/>
    </source>
</evidence>
<evidence type="ECO:0000256" key="3">
    <source>
        <dbReference type="ARBA" id="ARBA00012438"/>
    </source>
</evidence>
<evidence type="ECO:0000313" key="13">
    <source>
        <dbReference type="EMBL" id="GAA1641058.1"/>
    </source>
</evidence>
<dbReference type="InterPro" id="IPR003594">
    <property type="entry name" value="HATPase_dom"/>
</dbReference>
<accession>A0ABN2FCS7</accession>
<dbReference type="Gene3D" id="3.30.565.10">
    <property type="entry name" value="Histidine kinase-like ATPase, C-terminal domain"/>
    <property type="match status" value="1"/>
</dbReference>
<feature type="domain" description="Histidine kinase" evidence="12">
    <location>
        <begin position="215"/>
        <end position="415"/>
    </location>
</feature>
<dbReference type="Pfam" id="PF02518">
    <property type="entry name" value="HATPase_c"/>
    <property type="match status" value="1"/>
</dbReference>
<keyword evidence="10 11" id="KW-0472">Membrane</keyword>
<evidence type="ECO:0000256" key="6">
    <source>
        <dbReference type="ARBA" id="ARBA00022692"/>
    </source>
</evidence>
<dbReference type="InterPro" id="IPR036097">
    <property type="entry name" value="HisK_dim/P_sf"/>
</dbReference>
<dbReference type="PANTHER" id="PTHR45436">
    <property type="entry name" value="SENSOR HISTIDINE KINASE YKOH"/>
    <property type="match status" value="1"/>
</dbReference>
<dbReference type="Proteomes" id="UP001501319">
    <property type="component" value="Unassembled WGS sequence"/>
</dbReference>
<dbReference type="InterPro" id="IPR036890">
    <property type="entry name" value="HATPase_C_sf"/>
</dbReference>
<dbReference type="SMART" id="SM00387">
    <property type="entry name" value="HATPase_c"/>
    <property type="match status" value="1"/>
</dbReference>
<keyword evidence="4" id="KW-0597">Phosphoprotein</keyword>
<keyword evidence="8 11" id="KW-1133">Transmembrane helix</keyword>
<evidence type="ECO:0000256" key="4">
    <source>
        <dbReference type="ARBA" id="ARBA00022553"/>
    </source>
</evidence>
<evidence type="ECO:0000256" key="5">
    <source>
        <dbReference type="ARBA" id="ARBA00022679"/>
    </source>
</evidence>
<feature type="transmembrane region" description="Helical" evidence="11">
    <location>
        <begin position="12"/>
        <end position="38"/>
    </location>
</feature>
<dbReference type="PROSITE" id="PS50109">
    <property type="entry name" value="HIS_KIN"/>
    <property type="match status" value="1"/>
</dbReference>
<dbReference type="EMBL" id="BAAANE010000005">
    <property type="protein sequence ID" value="GAA1641058.1"/>
    <property type="molecule type" value="Genomic_DNA"/>
</dbReference>
<dbReference type="Gene3D" id="1.10.287.130">
    <property type="match status" value="1"/>
</dbReference>
<comment type="catalytic activity">
    <reaction evidence="1">
        <text>ATP + protein L-histidine = ADP + protein N-phospho-L-histidine.</text>
        <dbReference type="EC" id="2.7.13.3"/>
    </reaction>
</comment>
<evidence type="ECO:0000256" key="1">
    <source>
        <dbReference type="ARBA" id="ARBA00000085"/>
    </source>
</evidence>
<sequence length="417" mass="43919">MRAPSVERLRRLRWRLTAIFTAMNTIGLVVLAPLVIFLDADRGRAAIDNELNVVTGPVLRLASERGGLDFAGVNADPLNTGCPQFAILPGSATPFTRHFSANDCTPMDPAILDGLATQAVRDGTGLLADSHAVSGADVRVEVEPFKDSSDRYAGAVLAWTDVSDEIDRRQRVLAVVLVGCALLIGAAALAGYWLSGRAIRPAMAALEQQEVLLAETAHDLRTPVAALRALAETAAQDPEQSGELLPRTVRLAGRMGDIIDGLLVRARLAAGVEQLSMQPVWLDQLVAGVVEDTVSGSARVSVVTAPTMVRADPALLQRAIGNLLDNALRHGRGPGGEAVVTVTVADGRVTVADQGPGVDPAIGDELFERFTSGSGSSGLGLSIVRWVALSHGGDLRVYNADEGGAIFEFRIPVAKQQ</sequence>
<evidence type="ECO:0000313" key="14">
    <source>
        <dbReference type="Proteomes" id="UP001501319"/>
    </source>
</evidence>
<evidence type="ECO:0000256" key="9">
    <source>
        <dbReference type="ARBA" id="ARBA00023012"/>
    </source>
</evidence>
<name>A0ABN2FCS7_9ACTN</name>
<comment type="subcellular location">
    <subcellularLocation>
        <location evidence="2">Cell membrane</location>
    </subcellularLocation>
</comment>
<dbReference type="InterPro" id="IPR005467">
    <property type="entry name" value="His_kinase_dom"/>
</dbReference>
<evidence type="ECO:0000259" key="12">
    <source>
        <dbReference type="PROSITE" id="PS50109"/>
    </source>
</evidence>
<keyword evidence="14" id="KW-1185">Reference proteome</keyword>
<keyword evidence="7" id="KW-0418">Kinase</keyword>
<keyword evidence="5" id="KW-0808">Transferase</keyword>
<dbReference type="EC" id="2.7.13.3" evidence="3"/>
<keyword evidence="6 11" id="KW-0812">Transmembrane</keyword>
<evidence type="ECO:0000256" key="8">
    <source>
        <dbReference type="ARBA" id="ARBA00022989"/>
    </source>
</evidence>
<dbReference type="PANTHER" id="PTHR45436:SF5">
    <property type="entry name" value="SENSOR HISTIDINE KINASE TRCS"/>
    <property type="match status" value="1"/>
</dbReference>
<protein>
    <recommendedName>
        <fullName evidence="3">histidine kinase</fullName>
        <ecNumber evidence="3">2.7.13.3</ecNumber>
    </recommendedName>
</protein>
<dbReference type="CDD" id="cd00082">
    <property type="entry name" value="HisKA"/>
    <property type="match status" value="1"/>
</dbReference>
<evidence type="ECO:0000256" key="2">
    <source>
        <dbReference type="ARBA" id="ARBA00004236"/>
    </source>
</evidence>
<organism evidence="13 14">
    <name type="scientific">Kribbella alba</name>
    <dbReference type="NCBI Taxonomy" id="190197"/>
    <lineage>
        <taxon>Bacteria</taxon>
        <taxon>Bacillati</taxon>
        <taxon>Actinomycetota</taxon>
        <taxon>Actinomycetes</taxon>
        <taxon>Propionibacteriales</taxon>
        <taxon>Kribbellaceae</taxon>
        <taxon>Kribbella</taxon>
    </lineage>
</organism>
<dbReference type="InterPro" id="IPR004358">
    <property type="entry name" value="Sig_transdc_His_kin-like_C"/>
</dbReference>
<dbReference type="SMART" id="SM00388">
    <property type="entry name" value="HisKA"/>
    <property type="match status" value="1"/>
</dbReference>
<dbReference type="CDD" id="cd00075">
    <property type="entry name" value="HATPase"/>
    <property type="match status" value="1"/>
</dbReference>
<dbReference type="InterPro" id="IPR003661">
    <property type="entry name" value="HisK_dim/P_dom"/>
</dbReference>
<dbReference type="PRINTS" id="PR00344">
    <property type="entry name" value="BCTRLSENSOR"/>
</dbReference>
<dbReference type="RefSeq" id="WP_344112451.1">
    <property type="nucleotide sequence ID" value="NZ_BAAANE010000005.1"/>
</dbReference>
<dbReference type="Pfam" id="PF00512">
    <property type="entry name" value="HisKA"/>
    <property type="match status" value="1"/>
</dbReference>